<sequence>MDLREVAGQLNVRFVLEGSVQRSGNRVRVSAQLIDGSTGGHVWSERYDGQIEDVFDLQDEITRNVVASIQTVVQLNTISERVERTARPELTVWELTMRSWRLLYEFTPEAYAHAKSLLERALALDPQSAEANMVLSLINHHIALLGFSEDPSPPMQAAYALARRSVALDGKNEYAHWALGISCWALERFDESRAALDRAVMLNPNCSLAYGSRGTLLAILGEADAAIDNQEIAIRSNPLDPSIFFRFSGLAMAHYVVGRFDLCVEWADKALHRNDEWYLAHFLKIASHVASGDASKAREARLACQRAIPTVGLELLDRMPLQNKADMSDFRSRLSQAGLSSAGAR</sequence>
<keyword evidence="2" id="KW-1185">Reference proteome</keyword>
<dbReference type="OrthoDB" id="54411at2"/>
<dbReference type="Gene3D" id="1.25.40.10">
    <property type="entry name" value="Tetratricopeptide repeat domain"/>
    <property type="match status" value="1"/>
</dbReference>
<evidence type="ECO:0000313" key="1">
    <source>
        <dbReference type="EMBL" id="SPF31136.1"/>
    </source>
</evidence>
<dbReference type="SMART" id="SM00028">
    <property type="entry name" value="TPR"/>
    <property type="match status" value="3"/>
</dbReference>
<organism evidence="1 2">
    <name type="scientific">Pontivivens insulae</name>
    <dbReference type="NCBI Taxonomy" id="1639689"/>
    <lineage>
        <taxon>Bacteria</taxon>
        <taxon>Pseudomonadati</taxon>
        <taxon>Pseudomonadota</taxon>
        <taxon>Alphaproteobacteria</taxon>
        <taxon>Rhodobacterales</taxon>
        <taxon>Paracoccaceae</taxon>
        <taxon>Pontivivens</taxon>
    </lineage>
</organism>
<dbReference type="PANTHER" id="PTHR12558">
    <property type="entry name" value="CELL DIVISION CYCLE 16,23,27"/>
    <property type="match status" value="1"/>
</dbReference>
<accession>A0A2R8AG15</accession>
<name>A0A2R8AG15_9RHOB</name>
<dbReference type="RefSeq" id="WP_146186193.1">
    <property type="nucleotide sequence ID" value="NZ_OMKW01000005.1"/>
</dbReference>
<dbReference type="PANTHER" id="PTHR12558:SF33">
    <property type="entry name" value="BLL7664 PROTEIN"/>
    <property type="match status" value="1"/>
</dbReference>
<gene>
    <name evidence="1" type="ORF">POI8812_03487</name>
</gene>
<dbReference type="EMBL" id="OMKW01000005">
    <property type="protein sequence ID" value="SPF31136.1"/>
    <property type="molecule type" value="Genomic_DNA"/>
</dbReference>
<dbReference type="AlphaFoldDB" id="A0A2R8AG15"/>
<dbReference type="SUPFAM" id="SSF48452">
    <property type="entry name" value="TPR-like"/>
    <property type="match status" value="2"/>
</dbReference>
<protein>
    <submittedName>
        <fullName evidence="1">Uncharacterized protein</fullName>
    </submittedName>
</protein>
<dbReference type="Proteomes" id="UP000244932">
    <property type="component" value="Unassembled WGS sequence"/>
</dbReference>
<dbReference type="InterPro" id="IPR011990">
    <property type="entry name" value="TPR-like_helical_dom_sf"/>
</dbReference>
<dbReference type="Pfam" id="PF13432">
    <property type="entry name" value="TPR_16"/>
    <property type="match status" value="1"/>
</dbReference>
<dbReference type="InterPro" id="IPR019734">
    <property type="entry name" value="TPR_rpt"/>
</dbReference>
<proteinExistence type="predicted"/>
<reference evidence="1 2" key="1">
    <citation type="submission" date="2018-03" db="EMBL/GenBank/DDBJ databases">
        <authorList>
            <person name="Keele B.F."/>
        </authorList>
    </citation>
    <scope>NUCLEOTIDE SEQUENCE [LARGE SCALE GENOMIC DNA]</scope>
    <source>
        <strain evidence="1 2">CeCT 8812</strain>
    </source>
</reference>
<evidence type="ECO:0000313" key="2">
    <source>
        <dbReference type="Proteomes" id="UP000244932"/>
    </source>
</evidence>